<dbReference type="Gene3D" id="3.30.70.270">
    <property type="match status" value="1"/>
</dbReference>
<keyword evidence="4 6" id="KW-1133">Transmembrane helix</keyword>
<keyword evidence="3 6" id="KW-0812">Transmembrane</keyword>
<comment type="caution">
    <text evidence="8">The sequence shown here is derived from an EMBL/GenBank/DDBJ whole genome shotgun (WGS) entry which is preliminary data.</text>
</comment>
<dbReference type="InterPro" id="IPR043128">
    <property type="entry name" value="Rev_trsase/Diguanyl_cyclase"/>
</dbReference>
<gene>
    <name evidence="8" type="ORF">ACFFK0_08525</name>
</gene>
<evidence type="ECO:0000313" key="9">
    <source>
        <dbReference type="Proteomes" id="UP001589776"/>
    </source>
</evidence>
<dbReference type="InterPro" id="IPR029787">
    <property type="entry name" value="Nucleotide_cyclase"/>
</dbReference>
<name>A0ABV6DIQ5_9BACL</name>
<accession>A0ABV6DIQ5</accession>
<dbReference type="CDD" id="cd01949">
    <property type="entry name" value="GGDEF"/>
    <property type="match status" value="1"/>
</dbReference>
<keyword evidence="5 6" id="KW-0472">Membrane</keyword>
<evidence type="ECO:0000256" key="2">
    <source>
        <dbReference type="ARBA" id="ARBA00022475"/>
    </source>
</evidence>
<keyword evidence="2" id="KW-1003">Cell membrane</keyword>
<evidence type="ECO:0000256" key="6">
    <source>
        <dbReference type="SAM" id="Phobius"/>
    </source>
</evidence>
<dbReference type="PANTHER" id="PTHR45138:SF9">
    <property type="entry name" value="DIGUANYLATE CYCLASE DGCM-RELATED"/>
    <property type="match status" value="1"/>
</dbReference>
<evidence type="ECO:0000313" key="8">
    <source>
        <dbReference type="EMBL" id="MFC0212505.1"/>
    </source>
</evidence>
<feature type="domain" description="GGDEF" evidence="7">
    <location>
        <begin position="231"/>
        <end position="363"/>
    </location>
</feature>
<keyword evidence="9" id="KW-1185">Reference proteome</keyword>
<evidence type="ECO:0000256" key="3">
    <source>
        <dbReference type="ARBA" id="ARBA00022692"/>
    </source>
</evidence>
<dbReference type="InterPro" id="IPR000160">
    <property type="entry name" value="GGDEF_dom"/>
</dbReference>
<dbReference type="Proteomes" id="UP001589776">
    <property type="component" value="Unassembled WGS sequence"/>
</dbReference>
<evidence type="ECO:0000256" key="5">
    <source>
        <dbReference type="ARBA" id="ARBA00023136"/>
    </source>
</evidence>
<evidence type="ECO:0000259" key="7">
    <source>
        <dbReference type="PROSITE" id="PS50887"/>
    </source>
</evidence>
<dbReference type="Pfam" id="PF07694">
    <property type="entry name" value="5TM-5TMR_LYT"/>
    <property type="match status" value="1"/>
</dbReference>
<feature type="transmembrane region" description="Helical" evidence="6">
    <location>
        <begin position="138"/>
        <end position="157"/>
    </location>
</feature>
<dbReference type="InterPro" id="IPR011620">
    <property type="entry name" value="Sig_transdc_His_kinase_LytS_TM"/>
</dbReference>
<dbReference type="PANTHER" id="PTHR45138">
    <property type="entry name" value="REGULATORY COMPONENTS OF SENSORY TRANSDUCTION SYSTEM"/>
    <property type="match status" value="1"/>
</dbReference>
<feature type="transmembrane region" description="Helical" evidence="6">
    <location>
        <begin position="164"/>
        <end position="184"/>
    </location>
</feature>
<comment type="subcellular location">
    <subcellularLocation>
        <location evidence="1">Cell membrane</location>
        <topology evidence="1">Multi-pass membrane protein</topology>
    </subcellularLocation>
</comment>
<evidence type="ECO:0000256" key="4">
    <source>
        <dbReference type="ARBA" id="ARBA00022989"/>
    </source>
</evidence>
<protein>
    <submittedName>
        <fullName evidence="8">GGDEF domain-containing protein</fullName>
    </submittedName>
</protein>
<dbReference type="RefSeq" id="WP_377469686.1">
    <property type="nucleotide sequence ID" value="NZ_JBHLWN010000031.1"/>
</dbReference>
<evidence type="ECO:0000256" key="1">
    <source>
        <dbReference type="ARBA" id="ARBA00004651"/>
    </source>
</evidence>
<dbReference type="PROSITE" id="PS50887">
    <property type="entry name" value="GGDEF"/>
    <property type="match status" value="1"/>
</dbReference>
<organism evidence="8 9">
    <name type="scientific">Paenibacillus chartarius</name>
    <dbReference type="NCBI Taxonomy" id="747481"/>
    <lineage>
        <taxon>Bacteria</taxon>
        <taxon>Bacillati</taxon>
        <taxon>Bacillota</taxon>
        <taxon>Bacilli</taxon>
        <taxon>Bacillales</taxon>
        <taxon>Paenibacillaceae</taxon>
        <taxon>Paenibacillus</taxon>
    </lineage>
</organism>
<reference evidence="8 9" key="1">
    <citation type="submission" date="2024-09" db="EMBL/GenBank/DDBJ databases">
        <authorList>
            <person name="Sun Q."/>
            <person name="Mori K."/>
        </authorList>
    </citation>
    <scope>NUCLEOTIDE SEQUENCE [LARGE SCALE GENOMIC DNA]</scope>
    <source>
        <strain evidence="8 9">CCM 7759</strain>
    </source>
</reference>
<sequence length="375" mass="41224">MIPLLIDVISNIAIITTLIFFSSRIFKKIDIYSARTTWSARLSIGLVNGLFGIFIMFFSVSVPPSSMFDLRQVFILVAASLGGLLASLTAGLFIQLGRIVLFGGITSASITSMYMVVAVAVGAGLIFEWKGLNYWAKWTLATLLSVCSIAVGVWIMLPWETAMTILLHFIPAVICGELFAAYLVKYVTSSNQLFLQREEEATTDHLTQVNNVRSFDRIFNEIATNAEKKGEKLSLLMIDIDHFKQVNDKYGHPAGDLILKELAKLLRTAARSFDIVSRNGGEEFSILLPDCPNSYLREVAERVRMTIENTAFPLPGGVELKLTVSVGGANYPAVPLEGLIEAADKALYMAKHSGRNCVRLYVPEESEKAGVPARS</sequence>
<dbReference type="NCBIfam" id="TIGR00254">
    <property type="entry name" value="GGDEF"/>
    <property type="match status" value="1"/>
</dbReference>
<dbReference type="SUPFAM" id="SSF55073">
    <property type="entry name" value="Nucleotide cyclase"/>
    <property type="match status" value="1"/>
</dbReference>
<dbReference type="EMBL" id="JBHLWN010000031">
    <property type="protein sequence ID" value="MFC0212505.1"/>
    <property type="molecule type" value="Genomic_DNA"/>
</dbReference>
<dbReference type="InterPro" id="IPR050469">
    <property type="entry name" value="Diguanylate_Cyclase"/>
</dbReference>
<dbReference type="Pfam" id="PF00990">
    <property type="entry name" value="GGDEF"/>
    <property type="match status" value="1"/>
</dbReference>
<feature type="transmembrane region" description="Helical" evidence="6">
    <location>
        <begin position="38"/>
        <end position="61"/>
    </location>
</feature>
<dbReference type="SMART" id="SM00267">
    <property type="entry name" value="GGDEF"/>
    <property type="match status" value="1"/>
</dbReference>
<proteinExistence type="predicted"/>
<feature type="transmembrane region" description="Helical" evidence="6">
    <location>
        <begin position="6"/>
        <end position="26"/>
    </location>
</feature>
<feature type="transmembrane region" description="Helical" evidence="6">
    <location>
        <begin position="101"/>
        <end position="126"/>
    </location>
</feature>
<feature type="transmembrane region" description="Helical" evidence="6">
    <location>
        <begin position="73"/>
        <end position="94"/>
    </location>
</feature>